<evidence type="ECO:0000313" key="4">
    <source>
        <dbReference type="Proteomes" id="UP000095553"/>
    </source>
</evidence>
<dbReference type="InterPro" id="IPR023346">
    <property type="entry name" value="Lysozyme-like_dom_sf"/>
</dbReference>
<dbReference type="Gene3D" id="1.10.530.10">
    <property type="match status" value="1"/>
</dbReference>
<dbReference type="InterPro" id="IPR047194">
    <property type="entry name" value="CwlT-like_lysozyme"/>
</dbReference>
<evidence type="ECO:0000313" key="3">
    <source>
        <dbReference type="EMBL" id="CUN12813.1"/>
    </source>
</evidence>
<feature type="domain" description="Peptidase C39-like" evidence="1">
    <location>
        <begin position="233"/>
        <end position="364"/>
    </location>
</feature>
<dbReference type="RefSeq" id="WP_055073334.1">
    <property type="nucleotide sequence ID" value="NZ_CYXY01000020.1"/>
</dbReference>
<accession>A0A173UCN1</accession>
<protein>
    <submittedName>
        <fullName evidence="3">Uncharacterized protein</fullName>
    </submittedName>
</protein>
<dbReference type="CDD" id="cd16891">
    <property type="entry name" value="CwlT-like"/>
    <property type="match status" value="1"/>
</dbReference>
<dbReference type="AlphaFoldDB" id="A0A173UCN1"/>
<dbReference type="Gene3D" id="3.90.70.10">
    <property type="entry name" value="Cysteine proteinases"/>
    <property type="match status" value="1"/>
</dbReference>
<feature type="domain" description="CwlT-like lysozyme" evidence="2">
    <location>
        <begin position="54"/>
        <end position="103"/>
    </location>
</feature>
<dbReference type="SUPFAM" id="SSF53955">
    <property type="entry name" value="Lysozyme-like"/>
    <property type="match status" value="1"/>
</dbReference>
<evidence type="ECO:0000259" key="1">
    <source>
        <dbReference type="Pfam" id="PF13529"/>
    </source>
</evidence>
<feature type="domain" description="CwlT-like lysozyme" evidence="2">
    <location>
        <begin position="129"/>
        <end position="215"/>
    </location>
</feature>
<reference evidence="3 4" key="1">
    <citation type="submission" date="2015-09" db="EMBL/GenBank/DDBJ databases">
        <authorList>
            <consortium name="Pathogen Informatics"/>
        </authorList>
    </citation>
    <scope>NUCLEOTIDE SEQUENCE [LARGE SCALE GENOMIC DNA]</scope>
    <source>
        <strain evidence="3 4">2789STDY5834959</strain>
    </source>
</reference>
<name>A0A173UCN1_ANAHA</name>
<gene>
    <name evidence="3" type="ORF">ERS852571_02693</name>
</gene>
<dbReference type="Proteomes" id="UP000095553">
    <property type="component" value="Unassembled WGS sequence"/>
</dbReference>
<dbReference type="Pfam" id="PF13702">
    <property type="entry name" value="Lysozyme_like"/>
    <property type="match status" value="2"/>
</dbReference>
<dbReference type="EMBL" id="CYXY01000020">
    <property type="protein sequence ID" value="CUN12813.1"/>
    <property type="molecule type" value="Genomic_DNA"/>
</dbReference>
<proteinExistence type="predicted"/>
<dbReference type="InterPro" id="IPR039564">
    <property type="entry name" value="Peptidase_C39-like"/>
</dbReference>
<evidence type="ECO:0000259" key="2">
    <source>
        <dbReference type="Pfam" id="PF13702"/>
    </source>
</evidence>
<sequence length="399" mass="43045">MNEAYFAMRILADEENRKKLLIIILIPILFFIVAMLAASDMGTTAGTAASPLSDQVEKWRPMVSQYCTKYKIPDYVDLALALMQAESSGSEPDPMQAAEGAYGLYCLKTKNNNGGHSHSPNGIPTGHGECSINAGVQELRDALKKADVESPYDIDHIKVAIQGYNYGMDRWISWIKKHGGKYTLALSKEYSDTMMPAGAKGTPNHAEKVMKYYSIATGDSSAEISLLEGNSGLKVVYYNQGDAAWESLPYSTSTIGSSGCGPTSMAICISTLTGKKVTPRQTCEWAGKNGYYIKGSGSLHSVIPGLAKHYNVKCKAIGEDKSQIIKALKTGKLVVALMAPGHFTDNGHFIVLTGIKDGKITVADCGSRNRTKQTWSLDLIVNESNSSASAGGPFWIISK</sequence>
<organism evidence="3 4">
    <name type="scientific">Anaerostipes hadrus</name>
    <dbReference type="NCBI Taxonomy" id="649756"/>
    <lineage>
        <taxon>Bacteria</taxon>
        <taxon>Bacillati</taxon>
        <taxon>Bacillota</taxon>
        <taxon>Clostridia</taxon>
        <taxon>Lachnospirales</taxon>
        <taxon>Lachnospiraceae</taxon>
        <taxon>Anaerostipes</taxon>
    </lineage>
</organism>
<dbReference type="Pfam" id="PF13529">
    <property type="entry name" value="Peptidase_C39_2"/>
    <property type="match status" value="1"/>
</dbReference>